<gene>
    <name evidence="1" type="ORF">C9J47_07140</name>
</gene>
<dbReference type="RefSeq" id="WP_107252902.1">
    <property type="nucleotide sequence ID" value="NZ_PYOC01000002.1"/>
</dbReference>
<dbReference type="Proteomes" id="UP000241803">
    <property type="component" value="Unassembled WGS sequence"/>
</dbReference>
<accession>A0A2T3LAD3</accession>
<dbReference type="AlphaFoldDB" id="A0A2T3LAD3"/>
<evidence type="ECO:0000313" key="2">
    <source>
        <dbReference type="Proteomes" id="UP000241803"/>
    </source>
</evidence>
<keyword evidence="2" id="KW-1185">Reference proteome</keyword>
<comment type="caution">
    <text evidence="1">The sequence shown here is derived from an EMBL/GenBank/DDBJ whole genome shotgun (WGS) entry which is preliminary data.</text>
</comment>
<protein>
    <submittedName>
        <fullName evidence="1">Uncharacterized protein</fullName>
    </submittedName>
</protein>
<proteinExistence type="predicted"/>
<name>A0A2T3LAD3_9GAMM</name>
<reference evidence="1 2" key="1">
    <citation type="submission" date="2018-03" db="EMBL/GenBank/DDBJ databases">
        <title>Whole genome sequencing of Histamine producing bacteria.</title>
        <authorList>
            <person name="Butler K."/>
        </authorList>
    </citation>
    <scope>NUCLEOTIDE SEQUENCE [LARGE SCALE GENOMIC DNA]</scope>
    <source>
        <strain evidence="1 2">ATCC 19614</strain>
    </source>
</reference>
<sequence length="90" mass="10595">MMKHFFIDKDLSFRVLAGDSALRELSRLKHGYRTIYTRCPMNYRDQTFIVFVDSEVFVTDAYATFNEMMNTAIPTTPSFRLSIKKITKKK</sequence>
<organism evidence="1 2">
    <name type="scientific">Photobacterium indicum</name>
    <dbReference type="NCBI Taxonomy" id="81447"/>
    <lineage>
        <taxon>Bacteria</taxon>
        <taxon>Pseudomonadati</taxon>
        <taxon>Pseudomonadota</taxon>
        <taxon>Gammaproteobacteria</taxon>
        <taxon>Vibrionales</taxon>
        <taxon>Vibrionaceae</taxon>
        <taxon>Photobacterium</taxon>
    </lineage>
</organism>
<evidence type="ECO:0000313" key="1">
    <source>
        <dbReference type="EMBL" id="PSV48295.1"/>
    </source>
</evidence>
<dbReference type="EMBL" id="PYOC01000002">
    <property type="protein sequence ID" value="PSV48295.1"/>
    <property type="molecule type" value="Genomic_DNA"/>
</dbReference>